<dbReference type="EMBL" id="JAOQJQ010000001">
    <property type="protein sequence ID" value="MCU6761269.1"/>
    <property type="molecule type" value="Genomic_DNA"/>
</dbReference>
<dbReference type="Proteomes" id="UP001652442">
    <property type="component" value="Unassembled WGS sequence"/>
</dbReference>
<evidence type="ECO:0000256" key="3">
    <source>
        <dbReference type="ARBA" id="ARBA00023235"/>
    </source>
</evidence>
<comment type="catalytic activity">
    <reaction evidence="1">
        <text>a uridine in RNA = a pseudouridine in RNA</text>
        <dbReference type="Rhea" id="RHEA:48348"/>
        <dbReference type="Rhea" id="RHEA-COMP:12068"/>
        <dbReference type="Rhea" id="RHEA-COMP:12069"/>
        <dbReference type="ChEBI" id="CHEBI:65314"/>
        <dbReference type="ChEBI" id="CHEBI:65315"/>
    </reaction>
</comment>
<dbReference type="InterPro" id="IPR020103">
    <property type="entry name" value="PsdUridine_synth_cat_dom_sf"/>
</dbReference>
<dbReference type="PANTHER" id="PTHR21600:SF83">
    <property type="entry name" value="PSEUDOURIDYLATE SYNTHASE RPUSD4, MITOCHONDRIAL"/>
    <property type="match status" value="1"/>
</dbReference>
<gene>
    <name evidence="8" type="ORF">OCV88_02815</name>
</gene>
<keyword evidence="3" id="KW-0413">Isomerase</keyword>
<evidence type="ECO:0000256" key="6">
    <source>
        <dbReference type="PROSITE-ProRule" id="PRU00182"/>
    </source>
</evidence>
<dbReference type="InterPro" id="IPR050188">
    <property type="entry name" value="RluA_PseudoU_synthase"/>
</dbReference>
<organism evidence="8 9">
    <name type="scientific">Brotonthovivens ammoniilytica</name>
    <dbReference type="NCBI Taxonomy" id="2981725"/>
    <lineage>
        <taxon>Bacteria</taxon>
        <taxon>Bacillati</taxon>
        <taxon>Bacillota</taxon>
        <taxon>Clostridia</taxon>
        <taxon>Lachnospirales</taxon>
        <taxon>Lachnospiraceae</taxon>
        <taxon>Brotonthovivens</taxon>
    </lineage>
</organism>
<evidence type="ECO:0000256" key="4">
    <source>
        <dbReference type="ARBA" id="ARBA00031870"/>
    </source>
</evidence>
<comment type="caution">
    <text evidence="8">The sequence shown here is derived from an EMBL/GenBank/DDBJ whole genome shotgun (WGS) entry which is preliminary data.</text>
</comment>
<dbReference type="Pfam" id="PF00849">
    <property type="entry name" value="PseudoU_synth_2"/>
    <property type="match status" value="1"/>
</dbReference>
<comment type="similarity">
    <text evidence="2">Belongs to the pseudouridine synthase RluA family.</text>
</comment>
<dbReference type="SUPFAM" id="SSF55120">
    <property type="entry name" value="Pseudouridine synthase"/>
    <property type="match status" value="1"/>
</dbReference>
<dbReference type="InterPro" id="IPR036986">
    <property type="entry name" value="S4_RNA-bd_sf"/>
</dbReference>
<reference evidence="8 9" key="1">
    <citation type="journal article" date="2021" name="ISME Commun">
        <title>Automated analysis of genomic sequences facilitates high-throughput and comprehensive description of bacteria.</title>
        <authorList>
            <person name="Hitch T.C.A."/>
        </authorList>
    </citation>
    <scope>NUCLEOTIDE SEQUENCE [LARGE SCALE GENOMIC DNA]</scope>
    <source>
        <strain evidence="8 9">Sanger_109</strain>
    </source>
</reference>
<sequence length="339" mass="38556">MKEFEIKPFEAGQRLDRYLAKLLNQAPKSFIYKMLRKKNIVLNDKKATGQECLAGRDRIKLYLSDDTFDKFSLKPAKETAFKKEVKPAEETGCKKRSPVKKVPGRLIPQIVYEDHDILILNKPAGLLSQKAAPQDDSANDFVLDYLLESGQLTKEDLLTFRPSICNRLDRNTSGLLTAGKSIRGLQQMAELLKDRTLKKYYLCIVKGKVTKNRHLKGYLKKDPGSNKVEIHTKPFEGADFIETSYIPLKTAEEATLLQVHLITGRSHQIRAHLASIGHPVLGDYKYGDRNINQFLKSRTGISGQLLHAWKMIMPDGREWTAPPPENFRKAFDTMTDKRG</sequence>
<evidence type="ECO:0000256" key="2">
    <source>
        <dbReference type="ARBA" id="ARBA00010876"/>
    </source>
</evidence>
<name>A0ABT2TGF0_9FIRM</name>
<dbReference type="Gene3D" id="3.10.290.10">
    <property type="entry name" value="RNA-binding S4 domain"/>
    <property type="match status" value="1"/>
</dbReference>
<evidence type="ECO:0000313" key="8">
    <source>
        <dbReference type="EMBL" id="MCU6761269.1"/>
    </source>
</evidence>
<dbReference type="RefSeq" id="WP_158424109.1">
    <property type="nucleotide sequence ID" value="NZ_JAOQJQ010000001.1"/>
</dbReference>
<dbReference type="PANTHER" id="PTHR21600">
    <property type="entry name" value="MITOCHONDRIAL RNA PSEUDOURIDINE SYNTHASE"/>
    <property type="match status" value="1"/>
</dbReference>
<evidence type="ECO:0000313" key="9">
    <source>
        <dbReference type="Proteomes" id="UP001652442"/>
    </source>
</evidence>
<evidence type="ECO:0000256" key="5">
    <source>
        <dbReference type="ARBA" id="ARBA00033164"/>
    </source>
</evidence>
<keyword evidence="9" id="KW-1185">Reference proteome</keyword>
<dbReference type="PROSITE" id="PS50889">
    <property type="entry name" value="S4"/>
    <property type="match status" value="1"/>
</dbReference>
<evidence type="ECO:0000259" key="7">
    <source>
        <dbReference type="Pfam" id="PF00849"/>
    </source>
</evidence>
<accession>A0ABT2TGF0</accession>
<keyword evidence="6" id="KW-0694">RNA-binding</keyword>
<dbReference type="Gene3D" id="3.30.2350.10">
    <property type="entry name" value="Pseudouridine synthase"/>
    <property type="match status" value="1"/>
</dbReference>
<evidence type="ECO:0000256" key="1">
    <source>
        <dbReference type="ARBA" id="ARBA00000073"/>
    </source>
</evidence>
<protein>
    <recommendedName>
        <fullName evidence="4">RNA pseudouridylate synthase</fullName>
    </recommendedName>
    <alternativeName>
        <fullName evidence="5">RNA-uridine isomerase</fullName>
    </alternativeName>
</protein>
<feature type="domain" description="Pseudouridine synthase RsuA/RluA-like" evidence="7">
    <location>
        <begin position="116"/>
        <end position="275"/>
    </location>
</feature>
<dbReference type="InterPro" id="IPR006145">
    <property type="entry name" value="PsdUridine_synth_RsuA/RluA"/>
</dbReference>
<proteinExistence type="inferred from homology"/>
<dbReference type="CDD" id="cd02869">
    <property type="entry name" value="PseudoU_synth_RluA_like"/>
    <property type="match status" value="1"/>
</dbReference>